<sequence>MVLARRIDGERDWQGESTGRPR</sequence>
<reference evidence="2" key="2">
    <citation type="journal article" date="2015" name="Data Brief">
        <title>Shoot transcriptome of the giant reed, Arundo donax.</title>
        <authorList>
            <person name="Barrero R.A."/>
            <person name="Guerrero F.D."/>
            <person name="Moolhuijzen P."/>
            <person name="Goolsby J.A."/>
            <person name="Tidwell J."/>
            <person name="Bellgard S.E."/>
            <person name="Bellgard M.I."/>
        </authorList>
    </citation>
    <scope>NUCLEOTIDE SEQUENCE</scope>
    <source>
        <tissue evidence="2">Shoot tissue taken approximately 20 cm above the soil surface</tissue>
    </source>
</reference>
<accession>A0A0A9G0U6</accession>
<feature type="compositionally biased region" description="Basic and acidic residues" evidence="1">
    <location>
        <begin position="1"/>
        <end position="14"/>
    </location>
</feature>
<name>A0A0A9G0U6_ARUDO</name>
<evidence type="ECO:0000256" key="1">
    <source>
        <dbReference type="SAM" id="MobiDB-lite"/>
    </source>
</evidence>
<reference evidence="2" key="1">
    <citation type="submission" date="2014-09" db="EMBL/GenBank/DDBJ databases">
        <authorList>
            <person name="Magalhaes I.L.F."/>
            <person name="Oliveira U."/>
            <person name="Santos F.R."/>
            <person name="Vidigal T.H.D.A."/>
            <person name="Brescovit A.D."/>
            <person name="Santos A.J."/>
        </authorList>
    </citation>
    <scope>NUCLEOTIDE SEQUENCE</scope>
    <source>
        <tissue evidence="2">Shoot tissue taken approximately 20 cm above the soil surface</tissue>
    </source>
</reference>
<evidence type="ECO:0000313" key="2">
    <source>
        <dbReference type="EMBL" id="JAE18720.1"/>
    </source>
</evidence>
<protein>
    <submittedName>
        <fullName evidence="2">Uncharacterized protein</fullName>
    </submittedName>
</protein>
<feature type="region of interest" description="Disordered" evidence="1">
    <location>
        <begin position="1"/>
        <end position="22"/>
    </location>
</feature>
<proteinExistence type="predicted"/>
<dbReference type="AlphaFoldDB" id="A0A0A9G0U6"/>
<organism evidence="2">
    <name type="scientific">Arundo donax</name>
    <name type="common">Giant reed</name>
    <name type="synonym">Donax arundinaceus</name>
    <dbReference type="NCBI Taxonomy" id="35708"/>
    <lineage>
        <taxon>Eukaryota</taxon>
        <taxon>Viridiplantae</taxon>
        <taxon>Streptophyta</taxon>
        <taxon>Embryophyta</taxon>
        <taxon>Tracheophyta</taxon>
        <taxon>Spermatophyta</taxon>
        <taxon>Magnoliopsida</taxon>
        <taxon>Liliopsida</taxon>
        <taxon>Poales</taxon>
        <taxon>Poaceae</taxon>
        <taxon>PACMAD clade</taxon>
        <taxon>Arundinoideae</taxon>
        <taxon>Arundineae</taxon>
        <taxon>Arundo</taxon>
    </lineage>
</organism>
<dbReference type="EMBL" id="GBRH01179176">
    <property type="protein sequence ID" value="JAE18720.1"/>
    <property type="molecule type" value="Transcribed_RNA"/>
</dbReference>